<comment type="similarity">
    <text evidence="1">Belongs to the FAM228 family.</text>
</comment>
<evidence type="ECO:0000313" key="2">
    <source>
        <dbReference type="Ensembl" id="ENSMAMP00000023483.2"/>
    </source>
</evidence>
<dbReference type="InterPro" id="IPR040046">
    <property type="entry name" value="FAM228"/>
</dbReference>
<dbReference type="Ensembl" id="ENSMAMT00000024085.2">
    <property type="protein sequence ID" value="ENSMAMP00000023483.2"/>
    <property type="gene ID" value="ENSMAMG00000015804.2"/>
</dbReference>
<organism evidence="2 3">
    <name type="scientific">Mastacembelus armatus</name>
    <name type="common">zig-zag eel</name>
    <dbReference type="NCBI Taxonomy" id="205130"/>
    <lineage>
        <taxon>Eukaryota</taxon>
        <taxon>Metazoa</taxon>
        <taxon>Chordata</taxon>
        <taxon>Craniata</taxon>
        <taxon>Vertebrata</taxon>
        <taxon>Euteleostomi</taxon>
        <taxon>Actinopterygii</taxon>
        <taxon>Neopterygii</taxon>
        <taxon>Teleostei</taxon>
        <taxon>Neoteleostei</taxon>
        <taxon>Acanthomorphata</taxon>
        <taxon>Anabantaria</taxon>
        <taxon>Synbranchiformes</taxon>
        <taxon>Mastacembelidae</taxon>
        <taxon>Mastacembelus</taxon>
    </lineage>
</organism>
<keyword evidence="3" id="KW-1185">Reference proteome</keyword>
<dbReference type="STRING" id="205130.ENSMAMP00000023483"/>
<sequence length="175" mass="21068">MEDENQKAKEIIKPLQDTENVLTFVSVTAMLVEIFIEDLERFLSQWDVTQLRRRELLHKRWTERVWFPLQRRVEEHVSSCSHAQAKRRQSLYSHYLHHCNTKGFVFLETYDPKEYNPFLLNIKTPHSFKVIALWLKYLVHQRLKDKRTAYSCEAGTVSGYFPFFLNKKKNFKCLL</sequence>
<evidence type="ECO:0000313" key="3">
    <source>
        <dbReference type="Proteomes" id="UP000261640"/>
    </source>
</evidence>
<dbReference type="GeneTree" id="ENSGT00940000171406"/>
<reference evidence="2" key="1">
    <citation type="submission" date="2025-08" db="UniProtKB">
        <authorList>
            <consortium name="Ensembl"/>
        </authorList>
    </citation>
    <scope>IDENTIFICATION</scope>
</reference>
<evidence type="ECO:0000256" key="1">
    <source>
        <dbReference type="ARBA" id="ARBA00007753"/>
    </source>
</evidence>
<dbReference type="Proteomes" id="UP000261640">
    <property type="component" value="Unplaced"/>
</dbReference>
<accession>A0A3Q3M8E4</accession>
<protein>
    <submittedName>
        <fullName evidence="2">Uncharacterized protein</fullName>
    </submittedName>
</protein>
<reference evidence="2" key="2">
    <citation type="submission" date="2025-09" db="UniProtKB">
        <authorList>
            <consortium name="Ensembl"/>
        </authorList>
    </citation>
    <scope>IDENTIFICATION</scope>
</reference>
<dbReference type="PANTHER" id="PTHR28584">
    <property type="entry name" value="FAMILY WITH SEQUENCE SIMILARITY 228 MEMBER A"/>
    <property type="match status" value="1"/>
</dbReference>
<dbReference type="AlphaFoldDB" id="A0A3Q3M8E4"/>
<dbReference type="PANTHER" id="PTHR28584:SF1">
    <property type="entry name" value="PROTEIN FAM228B"/>
    <property type="match status" value="1"/>
</dbReference>
<proteinExistence type="inferred from homology"/>
<dbReference type="InParanoid" id="A0A3Q3M8E4"/>
<name>A0A3Q3M8E4_9TELE</name>